<dbReference type="PRINTS" id="PR00035">
    <property type="entry name" value="HTHGNTR"/>
</dbReference>
<dbReference type="InterPro" id="IPR011711">
    <property type="entry name" value="GntR_C"/>
</dbReference>
<evidence type="ECO:0000313" key="5">
    <source>
        <dbReference type="EMBL" id="MBK1826265.1"/>
    </source>
</evidence>
<dbReference type="PANTHER" id="PTHR43537:SF5">
    <property type="entry name" value="UXU OPERON TRANSCRIPTIONAL REGULATOR"/>
    <property type="match status" value="1"/>
</dbReference>
<keyword evidence="2" id="KW-0238">DNA-binding</keyword>
<dbReference type="SUPFAM" id="SSF46785">
    <property type="entry name" value="Winged helix' DNA-binding domain"/>
    <property type="match status" value="1"/>
</dbReference>
<dbReference type="EMBL" id="JAENII010000003">
    <property type="protein sequence ID" value="MBK1826265.1"/>
    <property type="molecule type" value="Genomic_DNA"/>
</dbReference>
<keyword evidence="1" id="KW-0805">Transcription regulation</keyword>
<evidence type="ECO:0000256" key="3">
    <source>
        <dbReference type="ARBA" id="ARBA00023163"/>
    </source>
</evidence>
<dbReference type="GO" id="GO:0003677">
    <property type="term" value="F:DNA binding"/>
    <property type="evidence" value="ECO:0007669"/>
    <property type="project" value="UniProtKB-KW"/>
</dbReference>
<evidence type="ECO:0000256" key="2">
    <source>
        <dbReference type="ARBA" id="ARBA00023125"/>
    </source>
</evidence>
<dbReference type="SMART" id="SM00345">
    <property type="entry name" value="HTH_GNTR"/>
    <property type="match status" value="1"/>
</dbReference>
<dbReference type="CDD" id="cd07377">
    <property type="entry name" value="WHTH_GntR"/>
    <property type="match status" value="1"/>
</dbReference>
<dbReference type="PANTHER" id="PTHR43537">
    <property type="entry name" value="TRANSCRIPTIONAL REGULATOR, GNTR FAMILY"/>
    <property type="match status" value="1"/>
</dbReference>
<dbReference type="RefSeq" id="WP_200276990.1">
    <property type="nucleotide sequence ID" value="NZ_JAENII010000003.1"/>
</dbReference>
<dbReference type="Gene3D" id="1.10.10.10">
    <property type="entry name" value="Winged helix-like DNA-binding domain superfamily/Winged helix DNA-binding domain"/>
    <property type="match status" value="1"/>
</dbReference>
<evidence type="ECO:0000259" key="4">
    <source>
        <dbReference type="PROSITE" id="PS50949"/>
    </source>
</evidence>
<evidence type="ECO:0000313" key="6">
    <source>
        <dbReference type="Proteomes" id="UP000658278"/>
    </source>
</evidence>
<comment type="caution">
    <text evidence="5">The sequence shown here is derived from an EMBL/GenBank/DDBJ whole genome shotgun (WGS) entry which is preliminary data.</text>
</comment>
<dbReference type="GO" id="GO:0003700">
    <property type="term" value="F:DNA-binding transcription factor activity"/>
    <property type="evidence" value="ECO:0007669"/>
    <property type="project" value="InterPro"/>
</dbReference>
<dbReference type="Pfam" id="PF07729">
    <property type="entry name" value="FCD"/>
    <property type="match status" value="1"/>
</dbReference>
<dbReference type="InterPro" id="IPR036390">
    <property type="entry name" value="WH_DNA-bd_sf"/>
</dbReference>
<dbReference type="Gene3D" id="1.20.120.530">
    <property type="entry name" value="GntR ligand-binding domain-like"/>
    <property type="match status" value="1"/>
</dbReference>
<dbReference type="AlphaFoldDB" id="A0A934VF77"/>
<dbReference type="SMART" id="SM00895">
    <property type="entry name" value="FCD"/>
    <property type="match status" value="1"/>
</dbReference>
<proteinExistence type="predicted"/>
<protein>
    <submittedName>
        <fullName evidence="5">FadR family transcriptional regulator</fullName>
    </submittedName>
</protein>
<name>A0A934VF77_9BACT</name>
<dbReference type="InterPro" id="IPR000524">
    <property type="entry name" value="Tscrpt_reg_HTH_GntR"/>
</dbReference>
<dbReference type="PROSITE" id="PS50949">
    <property type="entry name" value="HTH_GNTR"/>
    <property type="match status" value="1"/>
</dbReference>
<dbReference type="InterPro" id="IPR036388">
    <property type="entry name" value="WH-like_DNA-bd_sf"/>
</dbReference>
<dbReference type="SUPFAM" id="SSF48008">
    <property type="entry name" value="GntR ligand-binding domain-like"/>
    <property type="match status" value="1"/>
</dbReference>
<accession>A0A934VF77</accession>
<feature type="domain" description="HTH gntR-type" evidence="4">
    <location>
        <begin position="2"/>
        <end position="70"/>
    </location>
</feature>
<dbReference type="Pfam" id="PF00392">
    <property type="entry name" value="GntR"/>
    <property type="match status" value="1"/>
</dbReference>
<dbReference type="Proteomes" id="UP000658278">
    <property type="component" value="Unassembled WGS sequence"/>
</dbReference>
<keyword evidence="6" id="KW-1185">Reference proteome</keyword>
<gene>
    <name evidence="5" type="ORF">JIN81_04490</name>
</gene>
<dbReference type="InterPro" id="IPR008920">
    <property type="entry name" value="TF_FadR/GntR_C"/>
</dbReference>
<sequence>MQRLSARIASELEAEILAGKIPKEERLPSEEKLCVRFDASRTVIREAIQQLRGRGLLRTQKGSGTYLADPSLESLGSAVETYSILVEEADFLELIDFRILVESECARLAAQLAGAHAISDIRRALEQMKASEGSRRPFSKADISFHMAIALACPNRIYATLLGALEKRCIDYAQTNRGHDQWYGEVIEQHEAILDAIELGRGDQAADAMRRHLLSSRRHFVDLKE</sequence>
<organism evidence="5 6">
    <name type="scientific">Haloferula rosea</name>
    <dbReference type="NCBI Taxonomy" id="490093"/>
    <lineage>
        <taxon>Bacteria</taxon>
        <taxon>Pseudomonadati</taxon>
        <taxon>Verrucomicrobiota</taxon>
        <taxon>Verrucomicrobiia</taxon>
        <taxon>Verrucomicrobiales</taxon>
        <taxon>Verrucomicrobiaceae</taxon>
        <taxon>Haloferula</taxon>
    </lineage>
</organism>
<keyword evidence="3" id="KW-0804">Transcription</keyword>
<reference evidence="5" key="1">
    <citation type="submission" date="2021-01" db="EMBL/GenBank/DDBJ databases">
        <title>Modified the classification status of verrucomicrobia.</title>
        <authorList>
            <person name="Feng X."/>
        </authorList>
    </citation>
    <scope>NUCLEOTIDE SEQUENCE</scope>
    <source>
        <strain evidence="5">KCTC 22201</strain>
    </source>
</reference>
<evidence type="ECO:0000256" key="1">
    <source>
        <dbReference type="ARBA" id="ARBA00023015"/>
    </source>
</evidence>